<dbReference type="SUPFAM" id="SSF81321">
    <property type="entry name" value="Family A G protein-coupled receptor-like"/>
    <property type="match status" value="1"/>
</dbReference>
<proteinExistence type="predicted"/>
<sequence>MTMELNPDLYRLMYLGDKINFYCPIIIITIGTIGCFCNFITFTSPKLRKTSCTLYFLGGAVFDLLTLDFGILTRFLNDHFEYDVRIQSRVYCKLRYYIVNVSSAIATCFIVLAAMDRFMSTSPKQIYRSFATIKCAKWIASFCLIICILSYIHYIIFADFSFICSLPKGVYGIFTIVFSIVWTLFIPHLLMLCFGFGTQYHIRSTRHRVLPVSNQQRRLRRLETQFITVS</sequence>
<feature type="domain" description="G-protein coupled receptors family 1 profile" evidence="6">
    <location>
        <begin position="34"/>
        <end position="230"/>
    </location>
</feature>
<keyword evidence="4 5" id="KW-0472">Membrane</keyword>
<keyword evidence="2 5" id="KW-0812">Transmembrane</keyword>
<evidence type="ECO:0000259" key="6">
    <source>
        <dbReference type="PROSITE" id="PS50262"/>
    </source>
</evidence>
<name>A0A819S924_9BILA</name>
<feature type="transmembrane region" description="Helical" evidence="5">
    <location>
        <begin position="136"/>
        <end position="157"/>
    </location>
</feature>
<accession>A0A819S924</accession>
<dbReference type="Gene3D" id="1.20.1070.10">
    <property type="entry name" value="Rhodopsin 7-helix transmembrane proteins"/>
    <property type="match status" value="1"/>
</dbReference>
<evidence type="ECO:0000256" key="5">
    <source>
        <dbReference type="SAM" id="Phobius"/>
    </source>
</evidence>
<keyword evidence="3 5" id="KW-1133">Transmembrane helix</keyword>
<evidence type="ECO:0000256" key="2">
    <source>
        <dbReference type="ARBA" id="ARBA00022692"/>
    </source>
</evidence>
<feature type="transmembrane region" description="Helical" evidence="5">
    <location>
        <begin position="19"/>
        <end position="42"/>
    </location>
</feature>
<protein>
    <recommendedName>
        <fullName evidence="6">G-protein coupled receptors family 1 profile domain-containing protein</fullName>
    </recommendedName>
</protein>
<dbReference type="PROSITE" id="PS50262">
    <property type="entry name" value="G_PROTEIN_RECEP_F1_2"/>
    <property type="match status" value="1"/>
</dbReference>
<feature type="transmembrane region" description="Helical" evidence="5">
    <location>
        <begin position="54"/>
        <end position="76"/>
    </location>
</feature>
<evidence type="ECO:0000256" key="4">
    <source>
        <dbReference type="ARBA" id="ARBA00023136"/>
    </source>
</evidence>
<reference evidence="7" key="1">
    <citation type="submission" date="2021-02" db="EMBL/GenBank/DDBJ databases">
        <authorList>
            <person name="Nowell W R."/>
        </authorList>
    </citation>
    <scope>NUCLEOTIDE SEQUENCE</scope>
</reference>
<dbReference type="InterPro" id="IPR017452">
    <property type="entry name" value="GPCR_Rhodpsn_7TM"/>
</dbReference>
<evidence type="ECO:0000256" key="1">
    <source>
        <dbReference type="ARBA" id="ARBA00004370"/>
    </source>
</evidence>
<dbReference type="GO" id="GO:0016020">
    <property type="term" value="C:membrane"/>
    <property type="evidence" value="ECO:0007669"/>
    <property type="project" value="UniProtKB-SubCell"/>
</dbReference>
<feature type="transmembrane region" description="Helical" evidence="5">
    <location>
        <begin position="96"/>
        <end position="115"/>
    </location>
</feature>
<dbReference type="EMBL" id="CAJOBD010006314">
    <property type="protein sequence ID" value="CAF4057746.1"/>
    <property type="molecule type" value="Genomic_DNA"/>
</dbReference>
<evidence type="ECO:0000313" key="7">
    <source>
        <dbReference type="EMBL" id="CAF4057746.1"/>
    </source>
</evidence>
<dbReference type="Proteomes" id="UP000663836">
    <property type="component" value="Unassembled WGS sequence"/>
</dbReference>
<evidence type="ECO:0000256" key="3">
    <source>
        <dbReference type="ARBA" id="ARBA00022989"/>
    </source>
</evidence>
<dbReference type="AlphaFoldDB" id="A0A819S924"/>
<organism evidence="7 8">
    <name type="scientific">Rotaria sordida</name>
    <dbReference type="NCBI Taxonomy" id="392033"/>
    <lineage>
        <taxon>Eukaryota</taxon>
        <taxon>Metazoa</taxon>
        <taxon>Spiralia</taxon>
        <taxon>Gnathifera</taxon>
        <taxon>Rotifera</taxon>
        <taxon>Eurotatoria</taxon>
        <taxon>Bdelloidea</taxon>
        <taxon>Philodinida</taxon>
        <taxon>Philodinidae</taxon>
        <taxon>Rotaria</taxon>
    </lineage>
</organism>
<comment type="subcellular location">
    <subcellularLocation>
        <location evidence="1">Membrane</location>
    </subcellularLocation>
</comment>
<feature type="transmembrane region" description="Helical" evidence="5">
    <location>
        <begin position="169"/>
        <end position="196"/>
    </location>
</feature>
<comment type="caution">
    <text evidence="7">The sequence shown here is derived from an EMBL/GenBank/DDBJ whole genome shotgun (WGS) entry which is preliminary data.</text>
</comment>
<gene>
    <name evidence="7" type="ORF">JBS370_LOCUS29406</name>
</gene>
<evidence type="ECO:0000313" key="8">
    <source>
        <dbReference type="Proteomes" id="UP000663836"/>
    </source>
</evidence>